<dbReference type="EMBL" id="LAZR01041739">
    <property type="protein sequence ID" value="KKL11235.1"/>
    <property type="molecule type" value="Genomic_DNA"/>
</dbReference>
<accession>A0A0F9APC7</accession>
<organism evidence="1">
    <name type="scientific">marine sediment metagenome</name>
    <dbReference type="NCBI Taxonomy" id="412755"/>
    <lineage>
        <taxon>unclassified sequences</taxon>
        <taxon>metagenomes</taxon>
        <taxon>ecological metagenomes</taxon>
    </lineage>
</organism>
<proteinExistence type="predicted"/>
<evidence type="ECO:0000313" key="1">
    <source>
        <dbReference type="EMBL" id="KKL11235.1"/>
    </source>
</evidence>
<name>A0A0F9APC7_9ZZZZ</name>
<comment type="caution">
    <text evidence="1">The sequence shown here is derived from an EMBL/GenBank/DDBJ whole genome shotgun (WGS) entry which is preliminary data.</text>
</comment>
<reference evidence="1" key="1">
    <citation type="journal article" date="2015" name="Nature">
        <title>Complex archaea that bridge the gap between prokaryotes and eukaryotes.</title>
        <authorList>
            <person name="Spang A."/>
            <person name="Saw J.H."/>
            <person name="Jorgensen S.L."/>
            <person name="Zaremba-Niedzwiedzka K."/>
            <person name="Martijn J."/>
            <person name="Lind A.E."/>
            <person name="van Eijk R."/>
            <person name="Schleper C."/>
            <person name="Guy L."/>
            <person name="Ettema T.J."/>
        </authorList>
    </citation>
    <scope>NUCLEOTIDE SEQUENCE</scope>
</reference>
<sequence length="71" mass="7429">MAVTFTMTWAGGLDSNVNIGFVLTDDRGRETPWIVPADSIDNCPDHAARAVADELHNQGGAATGTVTVTIS</sequence>
<protein>
    <submittedName>
        <fullName evidence="1">Uncharacterized protein</fullName>
    </submittedName>
</protein>
<gene>
    <name evidence="1" type="ORF">LCGC14_2547860</name>
</gene>
<dbReference type="AlphaFoldDB" id="A0A0F9APC7"/>